<evidence type="ECO:0000313" key="1">
    <source>
        <dbReference type="EMBL" id="TXC66919.1"/>
    </source>
</evidence>
<keyword evidence="2" id="KW-1185">Reference proteome</keyword>
<organism evidence="1 2">
    <name type="scientific">Piscinibacter aquaticus</name>
    <dbReference type="NCBI Taxonomy" id="392597"/>
    <lineage>
        <taxon>Bacteria</taxon>
        <taxon>Pseudomonadati</taxon>
        <taxon>Pseudomonadota</taxon>
        <taxon>Betaproteobacteria</taxon>
        <taxon>Burkholderiales</taxon>
        <taxon>Sphaerotilaceae</taxon>
        <taxon>Piscinibacter</taxon>
    </lineage>
</organism>
<dbReference type="AlphaFoldDB" id="A0A5C6U2B4"/>
<accession>A0A5C6U2B4</accession>
<proteinExistence type="predicted"/>
<gene>
    <name evidence="1" type="ORF">FSC37_17470</name>
</gene>
<evidence type="ECO:0000313" key="2">
    <source>
        <dbReference type="Proteomes" id="UP000321832"/>
    </source>
</evidence>
<name>A0A5C6U2B4_9BURK</name>
<sequence length="84" mass="8595">METKSTTASLPTQARAWIAVGFAAVAIAAVMANAQAFAGGATSSASGAVTEPPSQLTELSDRVDWNKLPLSNITPAESIAAYDR</sequence>
<dbReference type="Proteomes" id="UP000321832">
    <property type="component" value="Unassembled WGS sequence"/>
</dbReference>
<comment type="caution">
    <text evidence="1">The sequence shown here is derived from an EMBL/GenBank/DDBJ whole genome shotgun (WGS) entry which is preliminary data.</text>
</comment>
<dbReference type="EMBL" id="VOPW01000001">
    <property type="protein sequence ID" value="TXC66919.1"/>
    <property type="molecule type" value="Genomic_DNA"/>
</dbReference>
<protein>
    <submittedName>
        <fullName evidence="1">Uncharacterized protein</fullName>
    </submittedName>
</protein>
<reference evidence="1 2" key="1">
    <citation type="submission" date="2019-08" db="EMBL/GenBank/DDBJ databases">
        <authorList>
            <person name="Khan S.A."/>
            <person name="Jeon C.O."/>
            <person name="Jeong S.E."/>
        </authorList>
    </citation>
    <scope>NUCLEOTIDE SEQUENCE [LARGE SCALE GENOMIC DNA]</scope>
    <source>
        <strain evidence="2">IMCC1728</strain>
    </source>
</reference>